<gene>
    <name evidence="1" type="ORF">BJ970_003100</name>
</gene>
<evidence type="ECO:0000313" key="1">
    <source>
        <dbReference type="EMBL" id="MBB5155566.1"/>
    </source>
</evidence>
<keyword evidence="2" id="KW-1185">Reference proteome</keyword>
<name>A0A840Q516_9PSEU</name>
<organism evidence="1 2">
    <name type="scientific">Saccharopolyspora phatthalungensis</name>
    <dbReference type="NCBI Taxonomy" id="664693"/>
    <lineage>
        <taxon>Bacteria</taxon>
        <taxon>Bacillati</taxon>
        <taxon>Actinomycetota</taxon>
        <taxon>Actinomycetes</taxon>
        <taxon>Pseudonocardiales</taxon>
        <taxon>Pseudonocardiaceae</taxon>
        <taxon>Saccharopolyspora</taxon>
    </lineage>
</organism>
<protein>
    <submittedName>
        <fullName evidence="1">Uncharacterized protein</fullName>
    </submittedName>
</protein>
<dbReference type="EMBL" id="JACHIW010000001">
    <property type="protein sequence ID" value="MBB5155566.1"/>
    <property type="molecule type" value="Genomic_DNA"/>
</dbReference>
<reference evidence="1 2" key="1">
    <citation type="submission" date="2020-08" db="EMBL/GenBank/DDBJ databases">
        <title>Sequencing the genomes of 1000 actinobacteria strains.</title>
        <authorList>
            <person name="Klenk H.-P."/>
        </authorList>
    </citation>
    <scope>NUCLEOTIDE SEQUENCE [LARGE SCALE GENOMIC DNA]</scope>
    <source>
        <strain evidence="1 2">DSM 45584</strain>
    </source>
</reference>
<sequence length="142" mass="15991">MATLTAPEREFALELKDLLCELRRRHWTLIRWGPEEGPQIMAAMFKHQTCADVFILRSEHQATAYRVPTLDDTGVFNPQNVTYQYHANPLWTLRAILALPAPGHPDAPIGIEVPANECFLPEKLPQPTLIRPLSPSASLTNN</sequence>
<dbReference type="Proteomes" id="UP000584374">
    <property type="component" value="Unassembled WGS sequence"/>
</dbReference>
<dbReference type="AlphaFoldDB" id="A0A840Q516"/>
<accession>A0A840Q516</accession>
<proteinExistence type="predicted"/>
<evidence type="ECO:0000313" key="2">
    <source>
        <dbReference type="Proteomes" id="UP000584374"/>
    </source>
</evidence>
<comment type="caution">
    <text evidence="1">The sequence shown here is derived from an EMBL/GenBank/DDBJ whole genome shotgun (WGS) entry which is preliminary data.</text>
</comment>
<dbReference type="RefSeq" id="WP_184726883.1">
    <property type="nucleotide sequence ID" value="NZ_JACHIW010000001.1"/>
</dbReference>